<dbReference type="NCBIfam" id="TIGR03223">
    <property type="entry name" value="Phn_opern_protn"/>
    <property type="match status" value="1"/>
</dbReference>
<dbReference type="Proteomes" id="UP000215405">
    <property type="component" value="Unassembled WGS sequence"/>
</dbReference>
<sequence length="239" mass="27383">MRYAIYFTPPRNHPLTLAASDWLGRDAFSHDADTEWMPHERGVLSVDEWRSLTQEPRRYGFHGTIVAPFRLSEQQREDALFDAFDAFCASHSGFAVTLEVAALGNFLALLPVNSLSALSRLARQAVETFDDFRAPLTEVERARRKPEALTDNQRAMLDRHGYPYTMDEFRFHMTLTDRIDDTGLRNEVRALLEERLGNSIAEPVLFEDLAIFMQPAPDQPFQVVRQMKLGSEAKRRQAP</sequence>
<dbReference type="PIRSF" id="PIRSF033328">
    <property type="entry name" value="Phest_Mll4975"/>
    <property type="match status" value="1"/>
</dbReference>
<dbReference type="Gene3D" id="3.90.1140.10">
    <property type="entry name" value="Cyclic phosphodiesterase"/>
    <property type="match status" value="1"/>
</dbReference>
<accession>A0A231V1V8</accession>
<proteinExistence type="predicted"/>
<comment type="caution">
    <text evidence="1">The sequence shown here is derived from an EMBL/GenBank/DDBJ whole genome shotgun (WGS) entry which is preliminary data.</text>
</comment>
<name>A0A231V1V8_9HYPH</name>
<organism evidence="1 2">
    <name type="scientific">Notoacmeibacter marinus</name>
    <dbReference type="NCBI Taxonomy" id="1876515"/>
    <lineage>
        <taxon>Bacteria</taxon>
        <taxon>Pseudomonadati</taxon>
        <taxon>Pseudomonadota</taxon>
        <taxon>Alphaproteobacteria</taxon>
        <taxon>Hyphomicrobiales</taxon>
        <taxon>Notoacmeibacteraceae</taxon>
        <taxon>Notoacmeibacter</taxon>
    </lineage>
</organism>
<dbReference type="EMBL" id="NBYO01000001">
    <property type="protein sequence ID" value="OXT02094.1"/>
    <property type="molecule type" value="Genomic_DNA"/>
</dbReference>
<evidence type="ECO:0000313" key="1">
    <source>
        <dbReference type="EMBL" id="OXT02094.1"/>
    </source>
</evidence>
<evidence type="ECO:0008006" key="3">
    <source>
        <dbReference type="Google" id="ProtNLM"/>
    </source>
</evidence>
<dbReference type="InterPro" id="IPR009389">
    <property type="entry name" value="DUF1045"/>
</dbReference>
<dbReference type="Pfam" id="PF06299">
    <property type="entry name" value="DUF1045"/>
    <property type="match status" value="1"/>
</dbReference>
<protein>
    <recommendedName>
        <fullName evidence="3">Phosphonate metabolism protein</fullName>
    </recommendedName>
</protein>
<evidence type="ECO:0000313" key="2">
    <source>
        <dbReference type="Proteomes" id="UP000215405"/>
    </source>
</evidence>
<keyword evidence="2" id="KW-1185">Reference proteome</keyword>
<gene>
    <name evidence="1" type="ORF">B7H23_03980</name>
</gene>
<dbReference type="RefSeq" id="WP_094076054.1">
    <property type="nucleotide sequence ID" value="NZ_NBYO01000001.1"/>
</dbReference>
<reference evidence="2" key="1">
    <citation type="journal article" date="2017" name="Int. J. Syst. Evol. Microbiol.">
        <title>Notoacmeibacter marinus gen. nov., sp. nov., isolated from the gut of a limpet and proposal of Notoacmeibacteraceae fam. nov. in the order Rhizobiales of the class Alphaproteobacteria.</title>
        <authorList>
            <person name="Huang Z."/>
            <person name="Guo F."/>
            <person name="Lai Q."/>
        </authorList>
    </citation>
    <scope>NUCLEOTIDE SEQUENCE [LARGE SCALE GENOMIC DNA]</scope>
    <source>
        <strain evidence="2">XMTR2A4</strain>
    </source>
</reference>
<dbReference type="AlphaFoldDB" id="A0A231V1V8"/>